<dbReference type="GeneID" id="9044399"/>
<accession>C5LW05</accession>
<protein>
    <recommendedName>
        <fullName evidence="2">carbonic anhydrase</fullName>
        <ecNumber evidence="2">4.2.1.1</ecNumber>
    </recommendedName>
</protein>
<evidence type="ECO:0000256" key="1">
    <source>
        <dbReference type="ARBA" id="ARBA00010718"/>
    </source>
</evidence>
<feature type="chain" id="PRO_5002955290" description="carbonic anhydrase" evidence="7">
    <location>
        <begin position="17"/>
        <end position="337"/>
    </location>
</feature>
<comment type="catalytic activity">
    <reaction evidence="6">
        <text>hydrogencarbonate + H(+) = CO2 + H2O</text>
        <dbReference type="Rhea" id="RHEA:10748"/>
        <dbReference type="ChEBI" id="CHEBI:15377"/>
        <dbReference type="ChEBI" id="CHEBI:15378"/>
        <dbReference type="ChEBI" id="CHEBI:16526"/>
        <dbReference type="ChEBI" id="CHEBI:17544"/>
        <dbReference type="EC" id="4.2.1.1"/>
    </reaction>
</comment>
<evidence type="ECO:0000256" key="7">
    <source>
        <dbReference type="SAM" id="SignalP"/>
    </source>
</evidence>
<keyword evidence="10" id="KW-1185">Reference proteome</keyword>
<organism evidence="10">
    <name type="scientific">Perkinsus marinus (strain ATCC 50983 / TXsc)</name>
    <dbReference type="NCBI Taxonomy" id="423536"/>
    <lineage>
        <taxon>Eukaryota</taxon>
        <taxon>Sar</taxon>
        <taxon>Alveolata</taxon>
        <taxon>Perkinsozoa</taxon>
        <taxon>Perkinsea</taxon>
        <taxon>Perkinsida</taxon>
        <taxon>Perkinsidae</taxon>
        <taxon>Perkinsus</taxon>
    </lineage>
</organism>
<dbReference type="SUPFAM" id="SSF51069">
    <property type="entry name" value="Carbonic anhydrase"/>
    <property type="match status" value="1"/>
</dbReference>
<dbReference type="EMBL" id="GG686046">
    <property type="protein sequence ID" value="EEQ99075.1"/>
    <property type="molecule type" value="Genomic_DNA"/>
</dbReference>
<evidence type="ECO:0000256" key="2">
    <source>
        <dbReference type="ARBA" id="ARBA00012925"/>
    </source>
</evidence>
<evidence type="ECO:0000256" key="6">
    <source>
        <dbReference type="ARBA" id="ARBA00048348"/>
    </source>
</evidence>
<dbReference type="Pfam" id="PF00194">
    <property type="entry name" value="Carb_anhydrase"/>
    <property type="match status" value="1"/>
</dbReference>
<keyword evidence="3" id="KW-0479">Metal-binding</keyword>
<dbReference type="InterPro" id="IPR036398">
    <property type="entry name" value="CA_dom_sf"/>
</dbReference>
<evidence type="ECO:0000259" key="8">
    <source>
        <dbReference type="PROSITE" id="PS51144"/>
    </source>
</evidence>
<dbReference type="Gene3D" id="3.10.200.10">
    <property type="entry name" value="Alpha carbonic anhydrase"/>
    <property type="match status" value="1"/>
</dbReference>
<evidence type="ECO:0000256" key="4">
    <source>
        <dbReference type="ARBA" id="ARBA00022833"/>
    </source>
</evidence>
<name>C5LW05_PERM5</name>
<evidence type="ECO:0000256" key="3">
    <source>
        <dbReference type="ARBA" id="ARBA00022723"/>
    </source>
</evidence>
<proteinExistence type="inferred from homology"/>
<dbReference type="InParanoid" id="C5LW05"/>
<feature type="signal peptide" evidence="7">
    <location>
        <begin position="1"/>
        <end position="16"/>
    </location>
</feature>
<evidence type="ECO:0000313" key="9">
    <source>
        <dbReference type="EMBL" id="EEQ99075.1"/>
    </source>
</evidence>
<evidence type="ECO:0000313" key="10">
    <source>
        <dbReference type="Proteomes" id="UP000007800"/>
    </source>
</evidence>
<reference evidence="9 10" key="1">
    <citation type="submission" date="2008-07" db="EMBL/GenBank/DDBJ databases">
        <authorList>
            <person name="El-Sayed N."/>
            <person name="Caler E."/>
            <person name="Inman J."/>
            <person name="Amedeo P."/>
            <person name="Hass B."/>
            <person name="Wortman J."/>
        </authorList>
    </citation>
    <scope>NUCLEOTIDE SEQUENCE [LARGE SCALE GENOMIC DNA]</scope>
    <source>
        <strain evidence="10">ATCC 50983 / TXsc</strain>
    </source>
</reference>
<dbReference type="AlphaFoldDB" id="C5LW05"/>
<dbReference type="RefSeq" id="XP_002766358.1">
    <property type="nucleotide sequence ID" value="XM_002766312.1"/>
</dbReference>
<evidence type="ECO:0000256" key="5">
    <source>
        <dbReference type="ARBA" id="ARBA00023239"/>
    </source>
</evidence>
<dbReference type="PROSITE" id="PS51144">
    <property type="entry name" value="ALPHA_CA_2"/>
    <property type="match status" value="1"/>
</dbReference>
<feature type="domain" description="Alpha-carbonic anhydrase" evidence="8">
    <location>
        <begin position="17"/>
        <end position="263"/>
    </location>
</feature>
<keyword evidence="4" id="KW-0862">Zinc</keyword>
<dbReference type="CDD" id="cd00326">
    <property type="entry name" value="alpha_CA"/>
    <property type="match status" value="1"/>
</dbReference>
<comment type="similarity">
    <text evidence="1">Belongs to the alpha-carbonic anhydrase family.</text>
</comment>
<dbReference type="Proteomes" id="UP000007800">
    <property type="component" value="Unassembled WGS sequence"/>
</dbReference>
<dbReference type="EC" id="4.2.1.1" evidence="2"/>
<dbReference type="GO" id="GO:0004089">
    <property type="term" value="F:carbonate dehydratase activity"/>
    <property type="evidence" value="ECO:0007669"/>
    <property type="project" value="UniProtKB-EC"/>
</dbReference>
<dbReference type="PANTHER" id="PTHR18952:SF265">
    <property type="entry name" value="CARBONIC ANHYDRASE"/>
    <property type="match status" value="1"/>
</dbReference>
<dbReference type="OrthoDB" id="5986706at2759"/>
<dbReference type="PANTHER" id="PTHR18952">
    <property type="entry name" value="CARBONIC ANHYDRASE"/>
    <property type="match status" value="1"/>
</dbReference>
<dbReference type="SMART" id="SM01057">
    <property type="entry name" value="Carb_anhydrase"/>
    <property type="match status" value="1"/>
</dbReference>
<sequence length="337" mass="37252">MIVPIAMILSYVAAYGAHWTYDDQNSWPGMCTIGESQSPISIETGAIDQSVRMDDLQIIYDIVDNAPLSISDHGIDVVVNDDEIRYTIGNVRDYDSDIFILSQFHAHWGLTDEFGSEHLFEGVSYSMEVHFVHYNLKYGSVGDAKGKTGGLAVIGVLFEIGKANKEIEKILDAINSGNDNVPSINLNALIPEDARTKLFSYDGSLTTPTCDENLLWYVAKTTMTVSKNQMEALRSIVGPNGDIIAPNYRDVQPLNGRSIYVTDALKHDVAAYCQRICDNLMSCAHSKHGSYCKSNGVCFGLYHKDDSYCFQPTDLTDCNDSVLEPVMCSSMDAFIMV</sequence>
<dbReference type="InterPro" id="IPR001148">
    <property type="entry name" value="CA_dom"/>
</dbReference>
<dbReference type="GO" id="GO:0008270">
    <property type="term" value="F:zinc ion binding"/>
    <property type="evidence" value="ECO:0007669"/>
    <property type="project" value="InterPro"/>
</dbReference>
<keyword evidence="5" id="KW-0456">Lyase</keyword>
<dbReference type="OMA" id="MYYQANT"/>
<gene>
    <name evidence="9" type="ORF">Pmar_PMAR019723</name>
</gene>
<dbReference type="InterPro" id="IPR023561">
    <property type="entry name" value="Carbonic_anhydrase_a-class"/>
</dbReference>
<keyword evidence="7" id="KW-0732">Signal</keyword>